<dbReference type="Pfam" id="PF00264">
    <property type="entry name" value="Tyrosinase"/>
    <property type="match status" value="1"/>
</dbReference>
<evidence type="ECO:0000259" key="5">
    <source>
        <dbReference type="PROSITE" id="PS00498"/>
    </source>
</evidence>
<dbReference type="PANTHER" id="PTHR11474">
    <property type="entry name" value="TYROSINASE FAMILY MEMBER"/>
    <property type="match status" value="1"/>
</dbReference>
<dbReference type="OrthoDB" id="6132182at2759"/>
<reference evidence="6" key="1">
    <citation type="submission" date="2022-12" db="EMBL/GenBank/DDBJ databases">
        <authorList>
            <person name="Petersen C."/>
        </authorList>
    </citation>
    <scope>NUCLEOTIDE SEQUENCE</scope>
    <source>
        <strain evidence="6">IBT 29677</strain>
    </source>
</reference>
<name>A0A9W9W8Y3_9EURO</name>
<keyword evidence="1" id="KW-0479">Metal-binding</keyword>
<reference evidence="6" key="2">
    <citation type="journal article" date="2023" name="IMA Fungus">
        <title>Comparative genomic study of the Penicillium genus elucidates a diverse pangenome and 15 lateral gene transfer events.</title>
        <authorList>
            <person name="Petersen C."/>
            <person name="Sorensen T."/>
            <person name="Nielsen M.R."/>
            <person name="Sondergaard T.E."/>
            <person name="Sorensen J.L."/>
            <person name="Fitzpatrick D.A."/>
            <person name="Frisvad J.C."/>
            <person name="Nielsen K.L."/>
        </authorList>
    </citation>
    <scope>NUCLEOTIDE SEQUENCE</scope>
    <source>
        <strain evidence="6">IBT 29677</strain>
    </source>
</reference>
<dbReference type="GeneID" id="81365913"/>
<dbReference type="Gene3D" id="1.10.1280.10">
    <property type="entry name" value="Di-copper center containing domain from catechol oxidase"/>
    <property type="match status" value="1"/>
</dbReference>
<dbReference type="GO" id="GO:0016491">
    <property type="term" value="F:oxidoreductase activity"/>
    <property type="evidence" value="ECO:0007669"/>
    <property type="project" value="UniProtKB-KW"/>
</dbReference>
<keyword evidence="2" id="KW-0560">Oxidoreductase</keyword>
<evidence type="ECO:0000313" key="6">
    <source>
        <dbReference type="EMBL" id="KAJ5408413.1"/>
    </source>
</evidence>
<dbReference type="RefSeq" id="XP_056492728.1">
    <property type="nucleotide sequence ID" value="XM_056626933.1"/>
</dbReference>
<dbReference type="GO" id="GO:0046872">
    <property type="term" value="F:metal ion binding"/>
    <property type="evidence" value="ECO:0007669"/>
    <property type="project" value="UniProtKB-KW"/>
</dbReference>
<protein>
    <submittedName>
        <fullName evidence="6">Tyrosinase central domain protein</fullName>
    </submittedName>
</protein>
<evidence type="ECO:0000256" key="4">
    <source>
        <dbReference type="SAM" id="SignalP"/>
    </source>
</evidence>
<feature type="signal peptide" evidence="4">
    <location>
        <begin position="1"/>
        <end position="17"/>
    </location>
</feature>
<dbReference type="InterPro" id="IPR002227">
    <property type="entry name" value="Tyrosinase_Cu-bd"/>
</dbReference>
<evidence type="ECO:0000256" key="1">
    <source>
        <dbReference type="ARBA" id="ARBA00022723"/>
    </source>
</evidence>
<dbReference type="Proteomes" id="UP001147747">
    <property type="component" value="Unassembled WGS sequence"/>
</dbReference>
<keyword evidence="4" id="KW-0732">Signal</keyword>
<evidence type="ECO:0000256" key="3">
    <source>
        <dbReference type="ARBA" id="ARBA00023008"/>
    </source>
</evidence>
<organism evidence="6 7">
    <name type="scientific">Penicillium cosmopolitanum</name>
    <dbReference type="NCBI Taxonomy" id="1131564"/>
    <lineage>
        <taxon>Eukaryota</taxon>
        <taxon>Fungi</taxon>
        <taxon>Dikarya</taxon>
        <taxon>Ascomycota</taxon>
        <taxon>Pezizomycotina</taxon>
        <taxon>Eurotiomycetes</taxon>
        <taxon>Eurotiomycetidae</taxon>
        <taxon>Eurotiales</taxon>
        <taxon>Aspergillaceae</taxon>
        <taxon>Penicillium</taxon>
    </lineage>
</organism>
<dbReference type="PROSITE" id="PS00498">
    <property type="entry name" value="TYROSINASE_2"/>
    <property type="match status" value="1"/>
</dbReference>
<feature type="chain" id="PRO_5040727378" evidence="4">
    <location>
        <begin position="18"/>
        <end position="346"/>
    </location>
</feature>
<sequence length="346" mass="39704">MICLILLFLLPVYCLNCSPSNRGTRREWGSLSGNERKEYINAIRCMQTTPSILSRERYPGIRHRMDDFTVVHISYAPHIHSNGALLAWHREFLWRWEQALRQECGYQGYLPYWDWSLHAKLTDSPLFDNSPTSLSGDGDPDADLCVTTGPLANMTVHFSQKNGPNLELPPNIFDYTPHCLSRHMNSSATARFANAAVIRRVLASPDIITFQERIDISSDPAVRAREFGPHAAGHEAMMGTMRDFFSSPQDPVFMLHHGMIDRIWAMWQALDEENHRWAINGTMSLHNFPLTPELTLDTNFGFGVLGRDKRMRELMHPQMSDYCYEYGNTDVRSPTIFEKKIQQPVT</sequence>
<dbReference type="InterPro" id="IPR008922">
    <property type="entry name" value="Di-copper_centre_dom_sf"/>
</dbReference>
<comment type="caution">
    <text evidence="6">The sequence shown here is derived from an EMBL/GenBank/DDBJ whole genome shotgun (WGS) entry which is preliminary data.</text>
</comment>
<keyword evidence="7" id="KW-1185">Reference proteome</keyword>
<keyword evidence="3" id="KW-0186">Copper</keyword>
<evidence type="ECO:0000256" key="2">
    <source>
        <dbReference type="ARBA" id="ARBA00023002"/>
    </source>
</evidence>
<gene>
    <name evidence="6" type="ORF">N7509_002296</name>
</gene>
<dbReference type="SUPFAM" id="SSF48056">
    <property type="entry name" value="Di-copper centre-containing domain"/>
    <property type="match status" value="1"/>
</dbReference>
<dbReference type="PANTHER" id="PTHR11474:SF125">
    <property type="entry name" value="N-ACETYL-6-HYDROXYTRYPTOPHAN OXIDASE IVOB-RELATED"/>
    <property type="match status" value="1"/>
</dbReference>
<dbReference type="InterPro" id="IPR050316">
    <property type="entry name" value="Tyrosinase/Hemocyanin"/>
</dbReference>
<evidence type="ECO:0000313" key="7">
    <source>
        <dbReference type="Proteomes" id="UP001147747"/>
    </source>
</evidence>
<dbReference type="PRINTS" id="PR00092">
    <property type="entry name" value="TYROSINASE"/>
</dbReference>
<proteinExistence type="predicted"/>
<dbReference type="EMBL" id="JAPZBU010000004">
    <property type="protein sequence ID" value="KAJ5408413.1"/>
    <property type="molecule type" value="Genomic_DNA"/>
</dbReference>
<accession>A0A9W9W8Y3</accession>
<dbReference type="AlphaFoldDB" id="A0A9W9W8Y3"/>
<feature type="domain" description="Tyrosinase copper-binding" evidence="5">
    <location>
        <begin position="250"/>
        <end position="261"/>
    </location>
</feature>